<reference evidence="5 6" key="1">
    <citation type="journal article" date="2011" name="J. Bacteriol.">
        <title>Genome sequence of the algicidal bacterium Kordia algicida OT-1.</title>
        <authorList>
            <person name="Lee H.S."/>
            <person name="Kang S.G."/>
            <person name="Kwon K.K."/>
            <person name="Lee J.H."/>
            <person name="Kim S.J."/>
        </authorList>
    </citation>
    <scope>NUCLEOTIDE SEQUENCE [LARGE SCALE GENOMIC DNA]</scope>
    <source>
        <strain evidence="5 6">OT-1</strain>
    </source>
</reference>
<keyword evidence="4" id="KW-0843">Virulence</keyword>
<dbReference type="SUPFAM" id="SSF56849">
    <property type="entry name" value="delta-Endotoxin (insectocide), N-terminal domain"/>
    <property type="match status" value="1"/>
</dbReference>
<proteinExistence type="inferred from homology"/>
<organism evidence="5 6">
    <name type="scientific">Kordia algicida OT-1</name>
    <dbReference type="NCBI Taxonomy" id="391587"/>
    <lineage>
        <taxon>Bacteria</taxon>
        <taxon>Pseudomonadati</taxon>
        <taxon>Bacteroidota</taxon>
        <taxon>Flavobacteriia</taxon>
        <taxon>Flavobacteriales</taxon>
        <taxon>Flavobacteriaceae</taxon>
        <taxon>Kordia</taxon>
    </lineage>
</organism>
<dbReference type="RefSeq" id="WP_007093239.1">
    <property type="nucleotide sequence ID" value="NZ_CP142125.1"/>
</dbReference>
<evidence type="ECO:0000256" key="4">
    <source>
        <dbReference type="ARBA" id="ARBA00023026"/>
    </source>
</evidence>
<protein>
    <submittedName>
        <fullName evidence="5">Uncharacterized protein</fullName>
    </submittedName>
</protein>
<name>A9DVE1_9FLAO</name>
<sequence length="437" mass="50777">MKFIYTNFKAPEPKTYLAEKFKRKLTILTDSSNKEIIATLVSDALSFTENQKDVINTAKKEDFYAIDKRQKVLVEASKRCAIESLVKEAPLVDQEIIEEDFFTYLTAPFDDFEKYTAVLIRKTNMATMYYFFDNIQIDQGNLSFLPSDLPNEDPVVNTLKFSSDFFKGLIKKLLSSAASSVGSKIGAIVLNIVMKEMFGVEDNKELINKIRSIIKEEIQNNEIEKIDGKISGTINYLTEEYKNLKAKSDLNDRKQREVLLRNLELYSKDFYTDVLGLLEQTTYVKKGLRSYIIGVSIYILILQEKALIDPDHMNPNDTSYAITLRSNATKYLNHIETYYKELYDARSGQIYVYSDPWIDYNVHKDAYRYRDNGTNFVSQRYYDIKHSPGNWTYGKDEAEKYMKPYKSKALREFADKYADPKENIIPKLKTLKTYTFS</sequence>
<keyword evidence="2" id="KW-0800">Toxin</keyword>
<dbReference type="HOGENOM" id="CLU_626682_0_0_10"/>
<dbReference type="Proteomes" id="UP000002945">
    <property type="component" value="Unassembled WGS sequence"/>
</dbReference>
<comment type="similarity">
    <text evidence="1">Belongs to the delta endotoxin family.</text>
</comment>
<dbReference type="GO" id="GO:0090729">
    <property type="term" value="F:toxin activity"/>
    <property type="evidence" value="ECO:0007669"/>
    <property type="project" value="UniProtKB-KW"/>
</dbReference>
<dbReference type="eggNOG" id="ENOG503389X">
    <property type="taxonomic scope" value="Bacteria"/>
</dbReference>
<dbReference type="InterPro" id="IPR036716">
    <property type="entry name" value="Pest_crys_N_sf"/>
</dbReference>
<dbReference type="GO" id="GO:0030435">
    <property type="term" value="P:sporulation resulting in formation of a cellular spore"/>
    <property type="evidence" value="ECO:0007669"/>
    <property type="project" value="UniProtKB-KW"/>
</dbReference>
<keyword evidence="6" id="KW-1185">Reference proteome</keyword>
<comment type="caution">
    <text evidence="5">The sequence shown here is derived from an EMBL/GenBank/DDBJ whole genome shotgun (WGS) entry which is preliminary data.</text>
</comment>
<evidence type="ECO:0000313" key="6">
    <source>
        <dbReference type="Proteomes" id="UP000002945"/>
    </source>
</evidence>
<evidence type="ECO:0000256" key="1">
    <source>
        <dbReference type="ARBA" id="ARBA00007819"/>
    </source>
</evidence>
<keyword evidence="3" id="KW-0749">Sporulation</keyword>
<dbReference type="AlphaFoldDB" id="A9DVE1"/>
<dbReference type="Gene3D" id="1.20.190.10">
    <property type="entry name" value="Pesticidal crystal protein, N-terminal domain"/>
    <property type="match status" value="1"/>
</dbReference>
<evidence type="ECO:0000313" key="5">
    <source>
        <dbReference type="EMBL" id="EDP96409.1"/>
    </source>
</evidence>
<evidence type="ECO:0000256" key="3">
    <source>
        <dbReference type="ARBA" id="ARBA00022969"/>
    </source>
</evidence>
<gene>
    <name evidence="5" type="ORF">KAOT1_03332</name>
</gene>
<evidence type="ECO:0000256" key="2">
    <source>
        <dbReference type="ARBA" id="ARBA00022656"/>
    </source>
</evidence>
<dbReference type="EMBL" id="ABIB01000004">
    <property type="protein sequence ID" value="EDP96409.1"/>
    <property type="molecule type" value="Genomic_DNA"/>
</dbReference>
<accession>A9DVE1</accession>